<dbReference type="CDD" id="cd00093">
    <property type="entry name" value="HTH_XRE"/>
    <property type="match status" value="1"/>
</dbReference>
<dbReference type="SMART" id="SM00530">
    <property type="entry name" value="HTH_XRE"/>
    <property type="match status" value="1"/>
</dbReference>
<evidence type="ECO:0000313" key="2">
    <source>
        <dbReference type="EMBL" id="OGK03857.1"/>
    </source>
</evidence>
<dbReference type="Gene3D" id="1.10.260.40">
    <property type="entry name" value="lambda repressor-like DNA-binding domains"/>
    <property type="match status" value="1"/>
</dbReference>
<gene>
    <name evidence="2" type="ORF">A2519_02320</name>
</gene>
<dbReference type="AlphaFoldDB" id="A0A1F7FBI4"/>
<dbReference type="Pfam" id="PF01381">
    <property type="entry name" value="HTH_3"/>
    <property type="match status" value="1"/>
</dbReference>
<organism evidence="2 3">
    <name type="scientific">Candidatus Raymondbacteria bacterium RIFOXYD12_FULL_49_13</name>
    <dbReference type="NCBI Taxonomy" id="1817890"/>
    <lineage>
        <taxon>Bacteria</taxon>
        <taxon>Raymondiibacteriota</taxon>
    </lineage>
</organism>
<dbReference type="InterPro" id="IPR010982">
    <property type="entry name" value="Lambda_DNA-bd_dom_sf"/>
</dbReference>
<proteinExistence type="predicted"/>
<evidence type="ECO:0000313" key="3">
    <source>
        <dbReference type="Proteomes" id="UP000179243"/>
    </source>
</evidence>
<dbReference type="SUPFAM" id="SSF47413">
    <property type="entry name" value="lambda repressor-like DNA-binding domains"/>
    <property type="match status" value="1"/>
</dbReference>
<evidence type="ECO:0000259" key="1">
    <source>
        <dbReference type="PROSITE" id="PS50943"/>
    </source>
</evidence>
<feature type="domain" description="HTH cro/C1-type" evidence="1">
    <location>
        <begin position="38"/>
        <end position="92"/>
    </location>
</feature>
<dbReference type="PROSITE" id="PS50943">
    <property type="entry name" value="HTH_CROC1"/>
    <property type="match status" value="1"/>
</dbReference>
<name>A0A1F7FBI4_UNCRA</name>
<dbReference type="Proteomes" id="UP000179243">
    <property type="component" value="Unassembled WGS sequence"/>
</dbReference>
<comment type="caution">
    <text evidence="2">The sequence shown here is derived from an EMBL/GenBank/DDBJ whole genome shotgun (WGS) entry which is preliminary data.</text>
</comment>
<protein>
    <submittedName>
        <fullName evidence="2">Transcriptional regulator</fullName>
    </submittedName>
</protein>
<dbReference type="EMBL" id="MFYX01000081">
    <property type="protein sequence ID" value="OGK03857.1"/>
    <property type="molecule type" value="Genomic_DNA"/>
</dbReference>
<accession>A0A1F7FBI4</accession>
<dbReference type="GO" id="GO:0003677">
    <property type="term" value="F:DNA binding"/>
    <property type="evidence" value="ECO:0007669"/>
    <property type="project" value="InterPro"/>
</dbReference>
<sequence>MKMRTYDYKKLLKEELKNPEFRKEYDALAEEFELAKEVISLRLKAGLTQKELAEKAHTSQPAIARLESGHYTTVSMSFLNRIGKALGAMPEIHFRKLKAA</sequence>
<dbReference type="InterPro" id="IPR001387">
    <property type="entry name" value="Cro/C1-type_HTH"/>
</dbReference>
<reference evidence="2 3" key="1">
    <citation type="journal article" date="2016" name="Nat. Commun.">
        <title>Thousands of microbial genomes shed light on interconnected biogeochemical processes in an aquifer system.</title>
        <authorList>
            <person name="Anantharaman K."/>
            <person name="Brown C.T."/>
            <person name="Hug L.A."/>
            <person name="Sharon I."/>
            <person name="Castelle C.J."/>
            <person name="Probst A.J."/>
            <person name="Thomas B.C."/>
            <person name="Singh A."/>
            <person name="Wilkins M.J."/>
            <person name="Karaoz U."/>
            <person name="Brodie E.L."/>
            <person name="Williams K.H."/>
            <person name="Hubbard S.S."/>
            <person name="Banfield J.F."/>
        </authorList>
    </citation>
    <scope>NUCLEOTIDE SEQUENCE [LARGE SCALE GENOMIC DNA]</scope>
</reference>